<dbReference type="GO" id="GO:0016740">
    <property type="term" value="F:transferase activity"/>
    <property type="evidence" value="ECO:0007669"/>
    <property type="project" value="UniProtKB-KW"/>
</dbReference>
<proteinExistence type="predicted"/>
<keyword evidence="2" id="KW-0808">Transferase</keyword>
<dbReference type="EMBL" id="LNGD01000070">
    <property type="protein sequence ID" value="KYC51200.1"/>
    <property type="molecule type" value="Genomic_DNA"/>
</dbReference>
<dbReference type="AlphaFoldDB" id="A0A150J1T7"/>
<accession>A0A150J1T7</accession>
<feature type="domain" description="Phosphoribosyl-dephospho-CoA transferase MdcG C-terminal" evidence="1">
    <location>
        <begin position="107"/>
        <end position="208"/>
    </location>
</feature>
<reference evidence="2 3" key="1">
    <citation type="journal article" date="2016" name="ISME J.">
        <title>Chasing the elusive Euryarchaeota class WSA2: genomes reveal a uniquely fastidious methyl-reducing methanogen.</title>
        <authorList>
            <person name="Nobu M.K."/>
            <person name="Narihiro T."/>
            <person name="Kuroda K."/>
            <person name="Mei R."/>
            <person name="Liu W.T."/>
        </authorList>
    </citation>
    <scope>NUCLEOTIDE SEQUENCE [LARGE SCALE GENOMIC DNA]</scope>
    <source>
        <strain evidence="2">U1lsi0528_Bin089</strain>
    </source>
</reference>
<gene>
    <name evidence="2" type="ORF">AMQ74_01156</name>
</gene>
<comment type="caution">
    <text evidence="2">The sequence shown here is derived from an EMBL/GenBank/DDBJ whole genome shotgun (WGS) entry which is preliminary data.</text>
</comment>
<evidence type="ECO:0000313" key="2">
    <source>
        <dbReference type="EMBL" id="KYC51200.1"/>
    </source>
</evidence>
<dbReference type="Pfam" id="PF10620">
    <property type="entry name" value="MdcG"/>
    <property type="match status" value="1"/>
</dbReference>
<sequence length="215" mass="24910">MIFQRHDLVFSDWKNIDTSLIHNENFKQLIIQNKLPGIVRREEIEATTGENYYTENEKVFIGFVHPYTENGQRLRFGSFIMGNKITKLISPFEVSNFDYEPRTPSLKALTEVREKFKIGVWGSASLEIVTELPYTHDKSDLDLIVKNYPHDELIDLLSTCNELESWMGIKIDVEITLKNGYGINLKEYATETDTLLGKGLRDVILIKRKCIEAYL</sequence>
<organism evidence="2 3">
    <name type="scientific">Candidatus Methanofastidiosum methylothiophilum</name>
    <dbReference type="NCBI Taxonomy" id="1705564"/>
    <lineage>
        <taxon>Archaea</taxon>
        <taxon>Methanobacteriati</taxon>
        <taxon>Methanobacteriota</taxon>
        <taxon>Stenosarchaea group</taxon>
        <taxon>Candidatus Methanofastidiosia</taxon>
        <taxon>Candidatus Methanofastidiosales</taxon>
        <taxon>Candidatus Methanofastidiosaceae</taxon>
        <taxon>Candidatus Methanofastidiosum</taxon>
    </lineage>
</organism>
<dbReference type="InterPro" id="IPR049180">
    <property type="entry name" value="MdcG_C"/>
</dbReference>
<name>A0A150J1T7_9EURY</name>
<protein>
    <submittedName>
        <fullName evidence="2">Phosphoribosyl-dephospho-CoA transferase</fullName>
    </submittedName>
</protein>
<dbReference type="Proteomes" id="UP000075578">
    <property type="component" value="Unassembled WGS sequence"/>
</dbReference>
<evidence type="ECO:0000313" key="3">
    <source>
        <dbReference type="Proteomes" id="UP000075578"/>
    </source>
</evidence>
<evidence type="ECO:0000259" key="1">
    <source>
        <dbReference type="Pfam" id="PF10620"/>
    </source>
</evidence>